<keyword evidence="3" id="KW-1185">Reference proteome</keyword>
<organism evidence="2 3">
    <name type="scientific">Punica granatum</name>
    <name type="common">Pomegranate</name>
    <dbReference type="NCBI Taxonomy" id="22663"/>
    <lineage>
        <taxon>Eukaryota</taxon>
        <taxon>Viridiplantae</taxon>
        <taxon>Streptophyta</taxon>
        <taxon>Embryophyta</taxon>
        <taxon>Tracheophyta</taxon>
        <taxon>Spermatophyta</taxon>
        <taxon>Magnoliopsida</taxon>
        <taxon>eudicotyledons</taxon>
        <taxon>Gunneridae</taxon>
        <taxon>Pentapetalae</taxon>
        <taxon>rosids</taxon>
        <taxon>malvids</taxon>
        <taxon>Myrtales</taxon>
        <taxon>Lythraceae</taxon>
        <taxon>Punica</taxon>
    </lineage>
</organism>
<evidence type="ECO:0000256" key="1">
    <source>
        <dbReference type="SAM" id="MobiDB-lite"/>
    </source>
</evidence>
<protein>
    <submittedName>
        <fullName evidence="2">Uncharacterized protein</fullName>
    </submittedName>
</protein>
<proteinExistence type="predicted"/>
<name>A0A2I0JI79_PUNGR</name>
<gene>
    <name evidence="2" type="ORF">CRG98_023637</name>
</gene>
<feature type="region of interest" description="Disordered" evidence="1">
    <location>
        <begin position="1"/>
        <end position="44"/>
    </location>
</feature>
<comment type="caution">
    <text evidence="2">The sequence shown here is derived from an EMBL/GenBank/DDBJ whole genome shotgun (WGS) entry which is preliminary data.</text>
</comment>
<reference evidence="2 3" key="1">
    <citation type="submission" date="2017-11" db="EMBL/GenBank/DDBJ databases">
        <title>De-novo sequencing of pomegranate (Punica granatum L.) genome.</title>
        <authorList>
            <person name="Akparov Z."/>
            <person name="Amiraslanov A."/>
            <person name="Hajiyeva S."/>
            <person name="Abbasov M."/>
            <person name="Kaur K."/>
            <person name="Hamwieh A."/>
            <person name="Solovyev V."/>
            <person name="Salamov A."/>
            <person name="Braich B."/>
            <person name="Kosarev P."/>
            <person name="Mahmoud A."/>
            <person name="Hajiyev E."/>
            <person name="Babayeva S."/>
            <person name="Izzatullayeva V."/>
            <person name="Mammadov A."/>
            <person name="Mammadov A."/>
            <person name="Sharifova S."/>
            <person name="Ojaghi J."/>
            <person name="Eynullazada K."/>
            <person name="Bayramov B."/>
            <person name="Abdulazimova A."/>
            <person name="Shahmuradov I."/>
        </authorList>
    </citation>
    <scope>NUCLEOTIDE SEQUENCE [LARGE SCALE GENOMIC DNA]</scope>
    <source>
        <strain evidence="3">cv. AG2017</strain>
        <tissue evidence="2">Leaf</tissue>
    </source>
</reference>
<evidence type="ECO:0000313" key="3">
    <source>
        <dbReference type="Proteomes" id="UP000233551"/>
    </source>
</evidence>
<feature type="compositionally biased region" description="Basic and acidic residues" evidence="1">
    <location>
        <begin position="30"/>
        <end position="44"/>
    </location>
</feature>
<sequence>MGRSPLVTDSSDGNAGGAERLRAAVPAVGRRNDGAKRSRNGRDCGDFTVFRRGSNRAPICKILPIREEFRDFFR</sequence>
<dbReference type="EMBL" id="PGOL01001652">
    <property type="protein sequence ID" value="PKI55961.1"/>
    <property type="molecule type" value="Genomic_DNA"/>
</dbReference>
<evidence type="ECO:0000313" key="2">
    <source>
        <dbReference type="EMBL" id="PKI55961.1"/>
    </source>
</evidence>
<accession>A0A2I0JI79</accession>
<dbReference type="Proteomes" id="UP000233551">
    <property type="component" value="Unassembled WGS sequence"/>
</dbReference>
<dbReference type="AlphaFoldDB" id="A0A2I0JI79"/>